<evidence type="ECO:0008006" key="5">
    <source>
        <dbReference type="Google" id="ProtNLM"/>
    </source>
</evidence>
<gene>
    <name evidence="3" type="ORF">JYU29_08120</name>
</gene>
<evidence type="ECO:0000256" key="2">
    <source>
        <dbReference type="SAM" id="SignalP"/>
    </source>
</evidence>
<evidence type="ECO:0000256" key="1">
    <source>
        <dbReference type="SAM" id="MobiDB-lite"/>
    </source>
</evidence>
<evidence type="ECO:0000313" key="3">
    <source>
        <dbReference type="EMBL" id="MBS9720649.1"/>
    </source>
</evidence>
<organism evidence="3 4">
    <name type="scientific">Tianweitania aestuarii</name>
    <dbReference type="NCBI Taxonomy" id="2814886"/>
    <lineage>
        <taxon>Bacteria</taxon>
        <taxon>Pseudomonadati</taxon>
        <taxon>Pseudomonadota</taxon>
        <taxon>Alphaproteobacteria</taxon>
        <taxon>Hyphomicrobiales</taxon>
        <taxon>Phyllobacteriaceae</taxon>
        <taxon>Tianweitania</taxon>
    </lineage>
</organism>
<feature type="compositionally biased region" description="Polar residues" evidence="1">
    <location>
        <begin position="59"/>
        <end position="86"/>
    </location>
</feature>
<dbReference type="EMBL" id="JAFMNX010000001">
    <property type="protein sequence ID" value="MBS9720649.1"/>
    <property type="molecule type" value="Genomic_DNA"/>
</dbReference>
<proteinExistence type="predicted"/>
<evidence type="ECO:0000313" key="4">
    <source>
        <dbReference type="Proteomes" id="UP001297272"/>
    </source>
</evidence>
<accession>A0ABS5RUH4</accession>
<protein>
    <recommendedName>
        <fullName evidence="5">Hydroxyquinol 1,2-dioxygenase</fullName>
    </recommendedName>
</protein>
<feature type="signal peptide" evidence="2">
    <location>
        <begin position="1"/>
        <end position="22"/>
    </location>
</feature>
<keyword evidence="2" id="KW-0732">Signal</keyword>
<feature type="region of interest" description="Disordered" evidence="1">
    <location>
        <begin position="54"/>
        <end position="101"/>
    </location>
</feature>
<feature type="chain" id="PRO_5046544209" description="Hydroxyquinol 1,2-dioxygenase" evidence="2">
    <location>
        <begin position="23"/>
        <end position="101"/>
    </location>
</feature>
<dbReference type="Proteomes" id="UP001297272">
    <property type="component" value="Unassembled WGS sequence"/>
</dbReference>
<sequence length="101" mass="10455">MNTKILAIAAAALAISAGAASAQVANTARQGHAAPFDQGGVFNRQVNDTVAPAYGSYDRMTTASTTNNEPRTIRSSTDNPTGVPSDTRNESGLGLFDRVSK</sequence>
<dbReference type="RefSeq" id="WP_213984150.1">
    <property type="nucleotide sequence ID" value="NZ_JAFMNX010000001.1"/>
</dbReference>
<reference evidence="3 4" key="1">
    <citation type="submission" date="2021-03" db="EMBL/GenBank/DDBJ databases">
        <title>Tianweitania aestuarii sp. nov., isolated from a tidal flat.</title>
        <authorList>
            <person name="Park S."/>
            <person name="Yoon J.-H."/>
        </authorList>
    </citation>
    <scope>NUCLEOTIDE SEQUENCE [LARGE SCALE GENOMIC DNA]</scope>
    <source>
        <strain evidence="3 4">BSSL-BM11</strain>
    </source>
</reference>
<keyword evidence="4" id="KW-1185">Reference proteome</keyword>
<comment type="caution">
    <text evidence="3">The sequence shown here is derived from an EMBL/GenBank/DDBJ whole genome shotgun (WGS) entry which is preliminary data.</text>
</comment>
<name>A0ABS5RUH4_9HYPH</name>